<organism evidence="1 2">
    <name type="scientific">Paenibacillus pinisoli</name>
    <dbReference type="NCBI Taxonomy" id="1276110"/>
    <lineage>
        <taxon>Bacteria</taxon>
        <taxon>Bacillati</taxon>
        <taxon>Bacillota</taxon>
        <taxon>Bacilli</taxon>
        <taxon>Bacillales</taxon>
        <taxon>Paenibacillaceae</taxon>
        <taxon>Paenibacillus</taxon>
    </lineage>
</organism>
<comment type="caution">
    <text evidence="1">The sequence shown here is derived from an EMBL/GenBank/DDBJ whole genome shotgun (WGS) entry which is preliminary data.</text>
</comment>
<dbReference type="Proteomes" id="UP000267798">
    <property type="component" value="Unassembled WGS sequence"/>
</dbReference>
<keyword evidence="2" id="KW-1185">Reference proteome</keyword>
<evidence type="ECO:0000313" key="1">
    <source>
        <dbReference type="EMBL" id="RJX39139.1"/>
    </source>
</evidence>
<dbReference type="AlphaFoldDB" id="A0A3A6PLA4"/>
<dbReference type="EMBL" id="QXQB01000003">
    <property type="protein sequence ID" value="RJX39139.1"/>
    <property type="molecule type" value="Genomic_DNA"/>
</dbReference>
<reference evidence="1 2" key="1">
    <citation type="submission" date="2018-09" db="EMBL/GenBank/DDBJ databases">
        <title>Paenibacillus aracenensis nov. sp. isolated from a cave in southern Spain.</title>
        <authorList>
            <person name="Jurado V."/>
            <person name="Gutierrez-Patricio S."/>
            <person name="Gonzalez-Pimentel J.L."/>
            <person name="Miller A.Z."/>
            <person name="Laiz L."/>
            <person name="Saiz-Jimenez C."/>
        </authorList>
    </citation>
    <scope>NUCLEOTIDE SEQUENCE [LARGE SCALE GENOMIC DNA]</scope>
    <source>
        <strain evidence="1 2">JCM 19203</strain>
    </source>
</reference>
<accession>A0A3A6PLA4</accession>
<name>A0A3A6PLA4_9BACL</name>
<proteinExistence type="predicted"/>
<protein>
    <submittedName>
        <fullName evidence="1">Uncharacterized protein</fullName>
    </submittedName>
</protein>
<dbReference type="OrthoDB" id="2663004at2"/>
<evidence type="ECO:0000313" key="2">
    <source>
        <dbReference type="Proteomes" id="UP000267798"/>
    </source>
</evidence>
<dbReference type="RefSeq" id="WP_120112272.1">
    <property type="nucleotide sequence ID" value="NZ_QXQB01000003.1"/>
</dbReference>
<gene>
    <name evidence="1" type="ORF">D3P09_16740</name>
</gene>
<sequence length="118" mass="13305">MGGKSNLLDPVLLSGLYKESLQFYEDAELKLKLIQAELNRLNDVSVGQALRQEKSEVDRDQINGLSELAASVKDAIDQLQLFITPRLSDAVIMERERSAEQAERHHIMNGVPMMLLKK</sequence>